<evidence type="ECO:0000256" key="1">
    <source>
        <dbReference type="SAM" id="MobiDB-lite"/>
    </source>
</evidence>
<evidence type="ECO:0008006" key="4">
    <source>
        <dbReference type="Google" id="ProtNLM"/>
    </source>
</evidence>
<sequence length="2114" mass="227170">MADDTLLSAPTASPLNTQLAEPTFSPVAGGGLRDMRRATQGIEPGRSSFESGARAGLQGVEVGLRALAANAAEVAGAPEYAKSQLGEISRIKAEMPQGTVSRIGQIHNANDIGEFASYTFGQALPTIATAAGGALAGRLGARSLGLRMTPGQAEFAGGALGVFPQEAGETAAQMYESPEAMQLSPGQRLAIAAGKGAVTSAMENVVPAMVMGKVARGAAPALEQGFVPAAKYIGKEAVKAGGLEGLTELAQGATGQAAMHLAAPQSEDLLMTPEDAATQFFGGLIPGKVMGGVGAAAQLARSKMGEAADMATPDKQNTIKGLIDTARNPQLSQFVSTLKPPADVVAGGSDAVANWIHDSGQINSVLASAANVAADESLPAGVRERAQALVQSGGDPEQLSQFAGLAMAHQRGLEAGQAVQRLGSAAMRSVFGQRAPGNDEKFSAMSVPLTEADAPLVQALSPFLRNSDQEAVQQTVPLIRDYLAAANDNPDAKMPVGMLALFGPNQSREGLRAATTMLQRMGVLNPTATTADYNGVIDDVLQRQKLWRSLISTNLAPEHGELRAGDANKLASVLESLAAETASTRASGMYRTQQGEDVYRSDPFMDAVTTAFGKNAPRALESMQALLPQGMQSQLTNVVGMQNIVEPGATGAALESSEAKDVPTAGENLASLGMTAKQSPVADAKWSFANNQTKELYDTGNATQMEHLASNSERLTRSGNAEAVPTGVAEYARLTGDTDALEKAKAAMPGATDSELNDRFKVLGVYQTGTPEAEQITYDELVGGKSPWRSEFGAIKLYEPGKKAATLITTPGQIIKQMRAKEQNTVSGLQGAESAASDFSRAMSALLNVQKNDQPAFDRVEVLNKDGQYVPLSEMPDDFSLFQGVTVGAAKKALSERMQGEGVNPDARLRKATTPQIREMGLIELRNTYAQAVARYREASGKNDIVGAGIAKRRIDAIRNEIKRRLVRDGLDASLESIQAALMGGTSVSPTTLAPDANMSAATRERVTTSPTSRFTTRAAAEAFLDEQGGRGTITQQGKNFIVSGYATVTQPGALTTPMESEEFATASRDLGNEDNVTPGDIEAAQQGARLFQEETGQLLHPAQHRTGDSARSQVIASARRLAEAVSSAAPSSIKRTILQELSAATNDDVSDTALRGRVKAAERSALLNGLISPDMAIFQHQGVLSKLAKPAENRGQALEGLKFTSVEPGVTEAMTDEDKADVQEWMARVLPDAVVSFVKELGGMSGSYSKDAAGKALIKINVFASDPLGVAFHEALHDLFSTLSGGRHKGTLDMLKRVASSAIIKRQLNKLLEGNPAAQAQLKDPEEAAAYLFQFWMSDMIQIGPQNETFFGKVIRALKNFVGVFSDEEMAIKVFTAFNEGKLGTEVSRDETLTGFNTGGYQQFKSYAKPITTRLGKLTDSVDSRFRETNNPHLIEIIDNFNNAVGSDGTKLGFYAAVAQARNRLISQLTETFRGYDRAKLDDALDALQQERNPNLISDADTRAIVKDVRATLDKLYTYMERKGVTNWEGKPVGRLENYFPRLWSVDALVADGDKFVEDLLANHKDDLDGIAATANQQSADAGINSTVDARAVAEAILSKLTRNNGVLDDATNSRESSVREVENVLGFSPAMAAANERVLKFLDMKVFSKYLQKDLVFAMTQYINQAVKRAEYSERFGSDGSKLEQMMADAQAYEVNKRMRTEYGPEYERTRNRALATTERKKGEPQDMYEQRALGQYMEGFADAHKAAADAVSKDFETYRAGVMALEGTLGHDISNELRQFNSAMMTYQNIRTIPLALLSSFIDPLGIMVRGGEMKHAYKAFTRGLGEVVKSWKGEMSGAEDPAVAMAELLGTLEPSSYLDSLGQTYGSMYMTGKARHINDFFFRLNGMEGWNRAMRTQATLAAIDFIKKLKTDPDRNTERYLKELGLTADDIVLKDDGSLDLSSTDKRLQFAIMRWVDGAVLRPNAAQRPAWASNPKYALLFHLNQFTYSFHKVILERMYHEAKNGNYDPLMVAAAGYVPVMLAANIIRAFITGGGEEPDWMKGQDSLVDWVKRAVQGAGLTGVPGAISEKFPFGLAGPTVQQALDAVFKDKDLTDTFEKSLPLQSIYRHW</sequence>
<feature type="region of interest" description="Disordered" evidence="1">
    <location>
        <begin position="986"/>
        <end position="1013"/>
    </location>
</feature>
<protein>
    <recommendedName>
        <fullName evidence="4">Large polyvalent protein associated domain-containing protein</fullName>
    </recommendedName>
</protein>
<dbReference type="EMBL" id="LR796293">
    <property type="protein sequence ID" value="CAB4134935.1"/>
    <property type="molecule type" value="Genomic_DNA"/>
</dbReference>
<reference evidence="3" key="1">
    <citation type="submission" date="2020-04" db="EMBL/GenBank/DDBJ databases">
        <authorList>
            <person name="Chiriac C."/>
            <person name="Salcher M."/>
            <person name="Ghai R."/>
            <person name="Kavagutti S V."/>
        </authorList>
    </citation>
    <scope>NUCLEOTIDE SEQUENCE</scope>
</reference>
<organism evidence="3">
    <name type="scientific">uncultured Caudovirales phage</name>
    <dbReference type="NCBI Taxonomy" id="2100421"/>
    <lineage>
        <taxon>Viruses</taxon>
        <taxon>Duplodnaviria</taxon>
        <taxon>Heunggongvirae</taxon>
        <taxon>Uroviricota</taxon>
        <taxon>Caudoviricetes</taxon>
        <taxon>Peduoviridae</taxon>
        <taxon>Maltschvirus</taxon>
        <taxon>Maltschvirus maltsch</taxon>
    </lineage>
</organism>
<name>A0A6J5LL37_9CAUD</name>
<proteinExistence type="predicted"/>
<evidence type="ECO:0000313" key="2">
    <source>
        <dbReference type="EMBL" id="CAB4130753.1"/>
    </source>
</evidence>
<accession>A0A6J5LL37</accession>
<gene>
    <name evidence="2" type="ORF">UFOVP121_31</name>
    <name evidence="3" type="ORF">UFOVP277_36</name>
</gene>
<evidence type="ECO:0000313" key="3">
    <source>
        <dbReference type="EMBL" id="CAB4134935.1"/>
    </source>
</evidence>
<dbReference type="EMBL" id="LR796243">
    <property type="protein sequence ID" value="CAB4130753.1"/>
    <property type="molecule type" value="Genomic_DNA"/>
</dbReference>